<dbReference type="RefSeq" id="WP_013320002.1">
    <property type="nucleotide sequence ID" value="NC_014500.1"/>
</dbReference>
<dbReference type="InterPro" id="IPR015854">
    <property type="entry name" value="ABC_transpr_LolD-like"/>
</dbReference>
<evidence type="ECO:0000313" key="6">
    <source>
        <dbReference type="EMBL" id="ADN00607.1"/>
    </source>
</evidence>
<comment type="similarity">
    <text evidence="4">Belongs to the ABC transporter superfamily. Macrolide exporter (TC 3.A.1.122) family.</text>
</comment>
<dbReference type="GO" id="GO:1902495">
    <property type="term" value="C:transmembrane transporter complex"/>
    <property type="evidence" value="ECO:0007669"/>
    <property type="project" value="UniProtKB-ARBA"/>
</dbReference>
<dbReference type="EMBL" id="CP002038">
    <property type="protein sequence ID" value="ADN00607.1"/>
    <property type="molecule type" value="Genomic_DNA"/>
</dbReference>
<dbReference type="PROSITE" id="PS00211">
    <property type="entry name" value="ABC_TRANSPORTER_1"/>
    <property type="match status" value="1"/>
</dbReference>
<dbReference type="HOGENOM" id="CLU_000604_1_22_6"/>
<dbReference type="PROSITE" id="PS50893">
    <property type="entry name" value="ABC_TRANSPORTER_2"/>
    <property type="match status" value="1"/>
</dbReference>
<keyword evidence="7" id="KW-1185">Reference proteome</keyword>
<reference evidence="6 7" key="1">
    <citation type="journal article" date="2011" name="J. Bacteriol.">
        <title>Genome sequence of the plant-pathogenic bacterium Dickeya dadantii 3937.</title>
        <authorList>
            <person name="Glasner J.D."/>
            <person name="Yang C.H."/>
            <person name="Reverchon S."/>
            <person name="Hugouvieux-Cotte-Pattat N."/>
            <person name="Condemine G."/>
            <person name="Bohin J.P."/>
            <person name="Van Gijsegem F."/>
            <person name="Yang S."/>
            <person name="Franza T."/>
            <person name="Expert D."/>
            <person name="Plunkett G. III"/>
            <person name="San Francisco M.J."/>
            <person name="Charkowski A.O."/>
            <person name="Py B."/>
            <person name="Bell K."/>
            <person name="Rauscher L."/>
            <person name="Rodriguez-Palenzuela P."/>
            <person name="Toussaint A."/>
            <person name="Holeva M.C."/>
            <person name="He S.Y."/>
            <person name="Douet V."/>
            <person name="Boccara M."/>
            <person name="Blanco C."/>
            <person name="Toth I."/>
            <person name="Anderson B.D."/>
            <person name="Biehl B.S."/>
            <person name="Mau B."/>
            <person name="Flynn S.M."/>
            <person name="Barras F."/>
            <person name="Lindeberg M."/>
            <person name="Birch P.R."/>
            <person name="Tsuyumu S."/>
            <person name="Shi X."/>
            <person name="Hibbing M."/>
            <person name="Yap M.N."/>
            <person name="Carpentier M."/>
            <person name="Dassa E."/>
            <person name="Umehara M."/>
            <person name="Kim J.F."/>
            <person name="Rusch M."/>
            <person name="Soni P."/>
            <person name="Mayhew G.F."/>
            <person name="Fouts D.E."/>
            <person name="Gill S.R."/>
            <person name="Blattner F.R."/>
            <person name="Keen N.T."/>
            <person name="Perna N.T."/>
        </authorList>
    </citation>
    <scope>NUCLEOTIDE SEQUENCE [LARGE SCALE GENOMIC DNA]</scope>
    <source>
        <strain evidence="6 7">3937</strain>
    </source>
</reference>
<dbReference type="GO" id="GO:0016887">
    <property type="term" value="F:ATP hydrolysis activity"/>
    <property type="evidence" value="ECO:0007669"/>
    <property type="project" value="InterPro"/>
</dbReference>
<evidence type="ECO:0000256" key="3">
    <source>
        <dbReference type="ARBA" id="ARBA00022840"/>
    </source>
</evidence>
<dbReference type="eggNOG" id="COG1136">
    <property type="taxonomic scope" value="Bacteria"/>
</dbReference>
<sequence length="235" mass="25797">MTVLVQLDNVHKIFLTDEIETHALSKINLSIHSGEYVSIAGPSGCGKSTLLSIMGLLDTPTEGHYRLNGADVERIGRREMARLRNREIGFIFQSFNLISDLTIAENVALPLTYRNDLSRLEQKARVIQALEKVNMSHRVRHYPSQLSGGQQQRVAVARAIVGKPSLLLADEPTGNLDSANAEAVMNILDELHQDGATICIVTHDPRSAMRAQRTIVLSDGQVVADGENGQLRQAV</sequence>
<dbReference type="InterPro" id="IPR017871">
    <property type="entry name" value="ABC_transporter-like_CS"/>
</dbReference>
<dbReference type="Proteomes" id="UP000006859">
    <property type="component" value="Chromosome"/>
</dbReference>
<dbReference type="SUPFAM" id="SSF52540">
    <property type="entry name" value="P-loop containing nucleoside triphosphate hydrolases"/>
    <property type="match status" value="1"/>
</dbReference>
<name>E0SMG8_DICD3</name>
<dbReference type="CDD" id="cd03255">
    <property type="entry name" value="ABC_MJ0796_LolCDE_FtsE"/>
    <property type="match status" value="1"/>
</dbReference>
<dbReference type="STRING" id="198628.Dda3937_00965"/>
<dbReference type="InterPro" id="IPR003439">
    <property type="entry name" value="ABC_transporter-like_ATP-bd"/>
</dbReference>
<dbReference type="PANTHER" id="PTHR24220">
    <property type="entry name" value="IMPORT ATP-BINDING PROTEIN"/>
    <property type="match status" value="1"/>
</dbReference>
<dbReference type="InterPro" id="IPR017911">
    <property type="entry name" value="MacB-like_ATP-bd"/>
</dbReference>
<dbReference type="GO" id="GO:0022857">
    <property type="term" value="F:transmembrane transporter activity"/>
    <property type="evidence" value="ECO:0007669"/>
    <property type="project" value="UniProtKB-ARBA"/>
</dbReference>
<keyword evidence="1" id="KW-0813">Transport</keyword>
<evidence type="ECO:0000256" key="4">
    <source>
        <dbReference type="ARBA" id="ARBA00038388"/>
    </source>
</evidence>
<feature type="domain" description="ABC transporter" evidence="5">
    <location>
        <begin position="5"/>
        <end position="235"/>
    </location>
</feature>
<dbReference type="InterPro" id="IPR003593">
    <property type="entry name" value="AAA+_ATPase"/>
</dbReference>
<evidence type="ECO:0000256" key="2">
    <source>
        <dbReference type="ARBA" id="ARBA00022741"/>
    </source>
</evidence>
<accession>E0SMG8</accession>
<dbReference type="SMART" id="SM00382">
    <property type="entry name" value="AAA"/>
    <property type="match status" value="1"/>
</dbReference>
<dbReference type="FunFam" id="3.40.50.300:FF:000032">
    <property type="entry name" value="Export ABC transporter ATP-binding protein"/>
    <property type="match status" value="1"/>
</dbReference>
<dbReference type="GO" id="GO:0005524">
    <property type="term" value="F:ATP binding"/>
    <property type="evidence" value="ECO:0007669"/>
    <property type="project" value="UniProtKB-KW"/>
</dbReference>
<keyword evidence="3 6" id="KW-0067">ATP-binding</keyword>
<gene>
    <name evidence="6" type="primary">untA</name>
    <name evidence="6" type="ordered locus">Dda3937_00965</name>
</gene>
<dbReference type="GO" id="GO:0005886">
    <property type="term" value="C:plasma membrane"/>
    <property type="evidence" value="ECO:0007669"/>
    <property type="project" value="TreeGrafter"/>
</dbReference>
<dbReference type="PATRIC" id="fig|198628.6.peg.4359"/>
<evidence type="ECO:0000259" key="5">
    <source>
        <dbReference type="PROSITE" id="PS50893"/>
    </source>
</evidence>
<dbReference type="AlphaFoldDB" id="E0SMG8"/>
<dbReference type="KEGG" id="ddd:Dda3937_00965"/>
<dbReference type="Gene3D" id="3.40.50.300">
    <property type="entry name" value="P-loop containing nucleotide triphosphate hydrolases"/>
    <property type="match status" value="1"/>
</dbReference>
<dbReference type="PANTHER" id="PTHR24220:SF648">
    <property type="entry name" value="ABC TRANSPORTER ATP-BINDING PROTEIN YTRE"/>
    <property type="match status" value="1"/>
</dbReference>
<evidence type="ECO:0000256" key="1">
    <source>
        <dbReference type="ARBA" id="ARBA00022448"/>
    </source>
</evidence>
<dbReference type="Pfam" id="PF00005">
    <property type="entry name" value="ABC_tran"/>
    <property type="match status" value="1"/>
</dbReference>
<proteinExistence type="inferred from homology"/>
<organism evidence="6 7">
    <name type="scientific">Dickeya dadantii (strain 3937)</name>
    <name type="common">Erwinia chrysanthemi (strain 3937)</name>
    <dbReference type="NCBI Taxonomy" id="198628"/>
    <lineage>
        <taxon>Bacteria</taxon>
        <taxon>Pseudomonadati</taxon>
        <taxon>Pseudomonadota</taxon>
        <taxon>Gammaproteobacteria</taxon>
        <taxon>Enterobacterales</taxon>
        <taxon>Pectobacteriaceae</taxon>
        <taxon>Dickeya</taxon>
    </lineage>
</organism>
<protein>
    <submittedName>
        <fullName evidence="6">ABC transporter, ATP-binding protein</fullName>
    </submittedName>
</protein>
<keyword evidence="2" id="KW-0547">Nucleotide-binding</keyword>
<evidence type="ECO:0000313" key="7">
    <source>
        <dbReference type="Proteomes" id="UP000006859"/>
    </source>
</evidence>
<dbReference type="OrthoDB" id="9801477at2"/>
<dbReference type="InterPro" id="IPR027417">
    <property type="entry name" value="P-loop_NTPase"/>
</dbReference>